<dbReference type="PANTHER" id="PTHR36437:SF2">
    <property type="entry name" value="GLYOXALASE_BLEOMYCIN RESISTANCE PROTEIN_DIOXYGENASE"/>
    <property type="match status" value="1"/>
</dbReference>
<feature type="domain" description="VOC" evidence="1">
    <location>
        <begin position="3"/>
        <end position="120"/>
    </location>
</feature>
<accession>A0ABY6Z3T3</accession>
<evidence type="ECO:0000313" key="3">
    <source>
        <dbReference type="Proteomes" id="UP001164803"/>
    </source>
</evidence>
<proteinExistence type="predicted"/>
<sequence>MIKIKFCTIPVADQDRALKFYTEKLGCEVLTDQPFGNGTRWIEVAWPGRETAFVLFTPPGMEERVGGFTMASISTDNIEKTYEEFSSKGVEFVEAPKAQPWGIQAIFKDSEGNSFVMTQEDK</sequence>
<dbReference type="Gene3D" id="3.10.180.10">
    <property type="entry name" value="2,3-Dihydroxybiphenyl 1,2-Dioxygenase, domain 1"/>
    <property type="match status" value="1"/>
</dbReference>
<name>A0ABY6Z3T3_9BACL</name>
<dbReference type="Pfam" id="PF00903">
    <property type="entry name" value="Glyoxalase"/>
    <property type="match status" value="1"/>
</dbReference>
<dbReference type="InterPro" id="IPR037523">
    <property type="entry name" value="VOC_core"/>
</dbReference>
<evidence type="ECO:0000259" key="1">
    <source>
        <dbReference type="PROSITE" id="PS51819"/>
    </source>
</evidence>
<protein>
    <submittedName>
        <fullName evidence="2">VOC family protein</fullName>
    </submittedName>
</protein>
<evidence type="ECO:0000313" key="2">
    <source>
        <dbReference type="EMBL" id="WAH37542.1"/>
    </source>
</evidence>
<organism evidence="2 3">
    <name type="scientific">Alicyclobacillus dauci</name>
    <dbReference type="NCBI Taxonomy" id="1475485"/>
    <lineage>
        <taxon>Bacteria</taxon>
        <taxon>Bacillati</taxon>
        <taxon>Bacillota</taxon>
        <taxon>Bacilli</taxon>
        <taxon>Bacillales</taxon>
        <taxon>Alicyclobacillaceae</taxon>
        <taxon>Alicyclobacillus</taxon>
    </lineage>
</organism>
<dbReference type="PROSITE" id="PS51819">
    <property type="entry name" value="VOC"/>
    <property type="match status" value="1"/>
</dbReference>
<dbReference type="EMBL" id="CP104064">
    <property type="protein sequence ID" value="WAH37542.1"/>
    <property type="molecule type" value="Genomic_DNA"/>
</dbReference>
<dbReference type="InterPro" id="IPR004360">
    <property type="entry name" value="Glyas_Fos-R_dOase_dom"/>
</dbReference>
<gene>
    <name evidence="2" type="ORF">NZD86_03135</name>
</gene>
<dbReference type="SUPFAM" id="SSF54593">
    <property type="entry name" value="Glyoxalase/Bleomycin resistance protein/Dihydroxybiphenyl dioxygenase"/>
    <property type="match status" value="1"/>
</dbReference>
<dbReference type="InterPro" id="IPR029068">
    <property type="entry name" value="Glyas_Bleomycin-R_OHBP_Dase"/>
</dbReference>
<dbReference type="PANTHER" id="PTHR36437">
    <property type="entry name" value="GLYOXALASE/BLEOMYCIN RESISTANCE PROTEIN/DIOXYGENASE"/>
    <property type="match status" value="1"/>
</dbReference>
<keyword evidence="3" id="KW-1185">Reference proteome</keyword>
<dbReference type="RefSeq" id="WP_268045043.1">
    <property type="nucleotide sequence ID" value="NZ_CP104064.1"/>
</dbReference>
<dbReference type="Proteomes" id="UP001164803">
    <property type="component" value="Chromosome"/>
</dbReference>
<reference evidence="2" key="1">
    <citation type="submission" date="2022-08" db="EMBL/GenBank/DDBJ databases">
        <title>Alicyclobacillus dauci DSM2870, complete genome.</title>
        <authorList>
            <person name="Wang Q."/>
            <person name="Cai R."/>
            <person name="Wang Z."/>
        </authorList>
    </citation>
    <scope>NUCLEOTIDE SEQUENCE</scope>
    <source>
        <strain evidence="2">DSM 28700</strain>
    </source>
</reference>